<evidence type="ECO:0000313" key="1">
    <source>
        <dbReference type="EMBL" id="KAI8005566.1"/>
    </source>
</evidence>
<dbReference type="Proteomes" id="UP001060215">
    <property type="component" value="Chromosome 7"/>
</dbReference>
<accession>A0ACC0GXV0</accession>
<name>A0ACC0GXV0_9ERIC</name>
<protein>
    <submittedName>
        <fullName evidence="1">AT-hook motif nuclear-localized protein 20</fullName>
    </submittedName>
</protein>
<sequence length="184" mass="19081">MVEYSGPSSLPQVQSLTQTSEEGEEEQSHQNGPHFIRSIKPGLTLNDDPTAMAEGANQRPHGHPPSSKNKPKLAVTQTTRDGDASMKAAVLEITARSDVIDTVVQFERRRQLGGVTIMSASGLPGADLVVHDGGDDHGNPKLGGAGHGGAGGNKRCSNMSMSISSHGISSPAPLNSLAPSDVVT</sequence>
<proteinExistence type="predicted"/>
<keyword evidence="2" id="KW-1185">Reference proteome</keyword>
<reference evidence="1 2" key="1">
    <citation type="journal article" date="2022" name="Plant J.">
        <title>Chromosome-level genome of Camellia lanceoleosa provides a valuable resource for understanding genome evolution and self-incompatibility.</title>
        <authorList>
            <person name="Gong W."/>
            <person name="Xiao S."/>
            <person name="Wang L."/>
            <person name="Liao Z."/>
            <person name="Chang Y."/>
            <person name="Mo W."/>
            <person name="Hu G."/>
            <person name="Li W."/>
            <person name="Zhao G."/>
            <person name="Zhu H."/>
            <person name="Hu X."/>
            <person name="Ji K."/>
            <person name="Xiang X."/>
            <person name="Song Q."/>
            <person name="Yuan D."/>
            <person name="Jin S."/>
            <person name="Zhang L."/>
        </authorList>
    </citation>
    <scope>NUCLEOTIDE SEQUENCE [LARGE SCALE GENOMIC DNA]</scope>
    <source>
        <strain evidence="1">SQ_2022a</strain>
    </source>
</reference>
<dbReference type="EMBL" id="CM045764">
    <property type="protein sequence ID" value="KAI8005566.1"/>
    <property type="molecule type" value="Genomic_DNA"/>
</dbReference>
<organism evidence="1 2">
    <name type="scientific">Camellia lanceoleosa</name>
    <dbReference type="NCBI Taxonomy" id="1840588"/>
    <lineage>
        <taxon>Eukaryota</taxon>
        <taxon>Viridiplantae</taxon>
        <taxon>Streptophyta</taxon>
        <taxon>Embryophyta</taxon>
        <taxon>Tracheophyta</taxon>
        <taxon>Spermatophyta</taxon>
        <taxon>Magnoliopsida</taxon>
        <taxon>eudicotyledons</taxon>
        <taxon>Gunneridae</taxon>
        <taxon>Pentapetalae</taxon>
        <taxon>asterids</taxon>
        <taxon>Ericales</taxon>
        <taxon>Theaceae</taxon>
        <taxon>Camellia</taxon>
    </lineage>
</organism>
<gene>
    <name evidence="1" type="ORF">LOK49_LG07G01447</name>
</gene>
<comment type="caution">
    <text evidence="1">The sequence shown here is derived from an EMBL/GenBank/DDBJ whole genome shotgun (WGS) entry which is preliminary data.</text>
</comment>
<evidence type="ECO:0000313" key="2">
    <source>
        <dbReference type="Proteomes" id="UP001060215"/>
    </source>
</evidence>